<dbReference type="Gene3D" id="3.60.15.10">
    <property type="entry name" value="Ribonuclease Z/Hydroxyacylglutathione hydrolase-like"/>
    <property type="match status" value="1"/>
</dbReference>
<feature type="domain" description="Metallo-beta-lactamase" evidence="6">
    <location>
        <begin position="106"/>
        <end position="302"/>
    </location>
</feature>
<comment type="caution">
    <text evidence="7">The sequence shown here is derived from an EMBL/GenBank/DDBJ whole genome shotgun (WGS) entry which is preliminary data.</text>
</comment>
<gene>
    <name evidence="7" type="ORF">L613_003300000040</name>
</gene>
<evidence type="ECO:0000256" key="3">
    <source>
        <dbReference type="ARBA" id="ARBA00022801"/>
    </source>
</evidence>
<feature type="signal peptide" evidence="5">
    <location>
        <begin position="1"/>
        <end position="21"/>
    </location>
</feature>
<name>A0A562DJ93_9GAMM</name>
<evidence type="ECO:0000256" key="4">
    <source>
        <dbReference type="ARBA" id="ARBA00022833"/>
    </source>
</evidence>
<keyword evidence="2" id="KW-0479">Metal-binding</keyword>
<dbReference type="PANTHER" id="PTHR42978">
    <property type="entry name" value="QUORUM-QUENCHING LACTONASE YTNP-RELATED-RELATED"/>
    <property type="match status" value="1"/>
</dbReference>
<dbReference type="GO" id="GO:0016787">
    <property type="term" value="F:hydrolase activity"/>
    <property type="evidence" value="ECO:0007669"/>
    <property type="project" value="UniProtKB-KW"/>
</dbReference>
<dbReference type="SUPFAM" id="SSF56281">
    <property type="entry name" value="Metallo-hydrolase/oxidoreductase"/>
    <property type="match status" value="1"/>
</dbReference>
<dbReference type="PROSITE" id="PS51257">
    <property type="entry name" value="PROKAR_LIPOPROTEIN"/>
    <property type="match status" value="1"/>
</dbReference>
<proteinExistence type="inferred from homology"/>
<dbReference type="GO" id="GO:0046872">
    <property type="term" value="F:metal ion binding"/>
    <property type="evidence" value="ECO:0007669"/>
    <property type="project" value="UniProtKB-KW"/>
</dbReference>
<reference evidence="7 8" key="1">
    <citation type="submission" date="2019-07" db="EMBL/GenBank/DDBJ databases">
        <title>Genome sequencing of lignin-degrading bacterial isolates.</title>
        <authorList>
            <person name="Gladden J."/>
        </authorList>
    </citation>
    <scope>NUCLEOTIDE SEQUENCE [LARGE SCALE GENOMIC DNA]</scope>
    <source>
        <strain evidence="7 8">J19</strain>
    </source>
</reference>
<dbReference type="Proteomes" id="UP000321583">
    <property type="component" value="Unassembled WGS sequence"/>
</dbReference>
<dbReference type="RefSeq" id="WP_028914396.1">
    <property type="nucleotide sequence ID" value="NZ_VLJS01000062.1"/>
</dbReference>
<dbReference type="InterPro" id="IPR001279">
    <property type="entry name" value="Metallo-B-lactamas"/>
</dbReference>
<protein>
    <submittedName>
        <fullName evidence="7">Glyoxylase-like metal-dependent hydrolase (Beta-lactamase superfamily II)</fullName>
    </submittedName>
</protein>
<dbReference type="AlphaFoldDB" id="A0A562DJ93"/>
<dbReference type="SMART" id="SM00849">
    <property type="entry name" value="Lactamase_B"/>
    <property type="match status" value="1"/>
</dbReference>
<dbReference type="InterPro" id="IPR051013">
    <property type="entry name" value="MBL_superfamily_lactonases"/>
</dbReference>
<accession>A0A562DJ93</accession>
<organism evidence="7 8">
    <name type="scientific">Pseudoxanthomonas taiwanensis J19</name>
    <dbReference type="NCBI Taxonomy" id="935569"/>
    <lineage>
        <taxon>Bacteria</taxon>
        <taxon>Pseudomonadati</taxon>
        <taxon>Pseudomonadota</taxon>
        <taxon>Gammaproteobacteria</taxon>
        <taxon>Lysobacterales</taxon>
        <taxon>Lysobacteraceae</taxon>
        <taxon>Pseudoxanthomonas</taxon>
    </lineage>
</organism>
<evidence type="ECO:0000256" key="2">
    <source>
        <dbReference type="ARBA" id="ARBA00022723"/>
    </source>
</evidence>
<evidence type="ECO:0000256" key="5">
    <source>
        <dbReference type="SAM" id="SignalP"/>
    </source>
</evidence>
<evidence type="ECO:0000256" key="1">
    <source>
        <dbReference type="ARBA" id="ARBA00007749"/>
    </source>
</evidence>
<dbReference type="OrthoDB" id="5443440at2"/>
<dbReference type="Pfam" id="PF00753">
    <property type="entry name" value="Lactamase_B"/>
    <property type="match status" value="1"/>
</dbReference>
<evidence type="ECO:0000313" key="7">
    <source>
        <dbReference type="EMBL" id="TWH09656.1"/>
    </source>
</evidence>
<evidence type="ECO:0000313" key="8">
    <source>
        <dbReference type="Proteomes" id="UP000321583"/>
    </source>
</evidence>
<evidence type="ECO:0000259" key="6">
    <source>
        <dbReference type="SMART" id="SM00849"/>
    </source>
</evidence>
<keyword evidence="4" id="KW-0862">Zinc</keyword>
<dbReference type="InterPro" id="IPR036866">
    <property type="entry name" value="RibonucZ/Hydroxyglut_hydro"/>
</dbReference>
<feature type="chain" id="PRO_5021794346" evidence="5">
    <location>
        <begin position="22"/>
        <end position="324"/>
    </location>
</feature>
<comment type="similarity">
    <text evidence="1">Belongs to the metallo-beta-lactamase superfamily.</text>
</comment>
<dbReference type="PANTHER" id="PTHR42978:SF6">
    <property type="entry name" value="QUORUM-QUENCHING LACTONASE YTNP-RELATED"/>
    <property type="match status" value="1"/>
</dbReference>
<keyword evidence="3 7" id="KW-0378">Hydrolase</keyword>
<keyword evidence="5" id="KW-0732">Signal</keyword>
<sequence length="324" mass="33101">MSHVRKAALPLLVVAMGAALAACSRNEEAAEAAPAPVAAPEATQAGVPASEHVHPFQVGSLQAAALRDGGIAVPNDNSVFGVGLTPDEVAGVLSGAGLDTDRLHLSVQPLLVRDGQRVMLFDAGAGQFVGDSAGKLGAALQAAGIVPAQVTDVFISHAHGDHVGGLVDASGALAFPNATIHVSQPEWEDLQAQASGEGAAMASLVAAIAPQVDAFAPEAELVPGMVQALPTPGHTPGHVSFRISSGGESLLYVGDLVHHPVVSVQRPQWTIQWDRDAAAGAAQRAKMLDTAADSGERLYSVHFPFPGLGRIERASDGQLAWVAE</sequence>
<dbReference type="CDD" id="cd07720">
    <property type="entry name" value="OPHC2-like_MBL-fold"/>
    <property type="match status" value="1"/>
</dbReference>
<keyword evidence="8" id="KW-1185">Reference proteome</keyword>
<dbReference type="EMBL" id="VLJS01000062">
    <property type="protein sequence ID" value="TWH09656.1"/>
    <property type="molecule type" value="Genomic_DNA"/>
</dbReference>